<name>A0A6J7C2G1_9ZZZZ</name>
<feature type="compositionally biased region" description="Low complexity" evidence="1">
    <location>
        <begin position="189"/>
        <end position="198"/>
    </location>
</feature>
<sequence length="243" mass="27692">MPRTRRRCSRPSARWSRSTSCNRRVLNGRWSGLCRRSTLARRAPPTTSRCSCSMRRRPRRCCSCSRCCFRSWSGGRSLIQFAVSQREPARSPLRSFLLQCWRRRSRPPSTLYLDCLGSRWTPTTNSPNSAPASTQCRTSRSTSPPSRRLPAASCPKTWSTSPVGTRTCWGEPWASSRRSNRANVMPRRSTTCSASTTSPRECAGTHNRSWSLRAQSRPNCGRRPFRSVMLCVLPCPRWRTTAR</sequence>
<proteinExistence type="predicted"/>
<evidence type="ECO:0000256" key="1">
    <source>
        <dbReference type="SAM" id="MobiDB-lite"/>
    </source>
</evidence>
<gene>
    <name evidence="2" type="ORF">UFOPK3267_01985</name>
</gene>
<feature type="region of interest" description="Disordered" evidence="1">
    <location>
        <begin position="123"/>
        <end position="158"/>
    </location>
</feature>
<organism evidence="2">
    <name type="scientific">freshwater metagenome</name>
    <dbReference type="NCBI Taxonomy" id="449393"/>
    <lineage>
        <taxon>unclassified sequences</taxon>
        <taxon>metagenomes</taxon>
        <taxon>ecological metagenomes</taxon>
    </lineage>
</organism>
<feature type="compositionally biased region" description="Low complexity" evidence="1">
    <location>
        <begin position="132"/>
        <end position="155"/>
    </location>
</feature>
<dbReference type="EMBL" id="CAFBIY010000120">
    <property type="protein sequence ID" value="CAB4852267.1"/>
    <property type="molecule type" value="Genomic_DNA"/>
</dbReference>
<dbReference type="AlphaFoldDB" id="A0A6J7C2G1"/>
<reference evidence="2" key="1">
    <citation type="submission" date="2020-05" db="EMBL/GenBank/DDBJ databases">
        <authorList>
            <person name="Chiriac C."/>
            <person name="Salcher M."/>
            <person name="Ghai R."/>
            <person name="Kavagutti S V."/>
        </authorList>
    </citation>
    <scope>NUCLEOTIDE SEQUENCE</scope>
</reference>
<evidence type="ECO:0000313" key="2">
    <source>
        <dbReference type="EMBL" id="CAB4852267.1"/>
    </source>
</evidence>
<protein>
    <submittedName>
        <fullName evidence="2">Unannotated protein</fullName>
    </submittedName>
</protein>
<feature type="region of interest" description="Disordered" evidence="1">
    <location>
        <begin position="179"/>
        <end position="200"/>
    </location>
</feature>
<accession>A0A6J7C2G1</accession>